<dbReference type="Proteomes" id="UP001162992">
    <property type="component" value="Chromosome 16"/>
</dbReference>
<evidence type="ECO:0000313" key="2">
    <source>
        <dbReference type="Proteomes" id="UP001162992"/>
    </source>
</evidence>
<organism evidence="1 2">
    <name type="scientific">Diphasiastrum complanatum</name>
    <name type="common">Issler's clubmoss</name>
    <name type="synonym">Lycopodium complanatum</name>
    <dbReference type="NCBI Taxonomy" id="34168"/>
    <lineage>
        <taxon>Eukaryota</taxon>
        <taxon>Viridiplantae</taxon>
        <taxon>Streptophyta</taxon>
        <taxon>Embryophyta</taxon>
        <taxon>Tracheophyta</taxon>
        <taxon>Lycopodiopsida</taxon>
        <taxon>Lycopodiales</taxon>
        <taxon>Lycopodiaceae</taxon>
        <taxon>Lycopodioideae</taxon>
        <taxon>Diphasiastrum</taxon>
    </lineage>
</organism>
<evidence type="ECO:0000313" key="1">
    <source>
        <dbReference type="EMBL" id="KAJ7526563.1"/>
    </source>
</evidence>
<proteinExistence type="predicted"/>
<sequence length="643" mass="71147">MGSVAGAGAPSNVRVVVIGDAGTGKSSLIVAVATEAFPDKSPPVLPPTRLPPEFYPDRVPLTIIDTSSRQEDRAKVEQECQKADAIVLTYSCGRSQTLERLSSYWLPELRRLEVKVPIIVVGCKLDLRDDRQPSLEQVMAPIMHEFREIETCIECSALKQIQVTEVFYYAQKAVLHPTAPLFDQESQTLKPRCVRALKRIFILCDHDRDGALNDAELNDFQVKCFHAPLQPSEVVGVKKVVSEKMPEGVNDNGLTLTGFLFLHALFIERGRLETTWTVLRKFGYDDEIKLRDDLLQNPSFKRAPDQSVELTDKGLDFLKGVFSAFDMDGDGALRSQELEELFSTAPSSPWEEEVYTDSAEFSATGGVTLNGFLSQWALMTQLDPGKSLAHLIYIGFPGDPASAFRMTRRRRQDRKRQRSQRSVFQCFVFGPNNSGKSALLNALIGRPFVEVYTPTKSDKYAVNFVEQIGGAKKTLIMREIMEESVPSLLQKKDALAVCDVAAFVYDSSDEASWKRAADLLVEVAAHGETSGFEVPCLLIAAKDDHEPHPAAIQNSARVCTDMGIEAPIAVSIKLGDIGNLFRRIVDAAQRPHLSIPETEAGKSHKHFRRIVNRSLTVAAVGAAVVVVGLAAYKVYAIRRQSHT</sequence>
<keyword evidence="2" id="KW-1185">Reference proteome</keyword>
<comment type="caution">
    <text evidence="1">The sequence shown here is derived from an EMBL/GenBank/DDBJ whole genome shotgun (WGS) entry which is preliminary data.</text>
</comment>
<name>A0ACC2B9X4_DIPCM</name>
<protein>
    <submittedName>
        <fullName evidence="1">Uncharacterized protein</fullName>
    </submittedName>
</protein>
<accession>A0ACC2B9X4</accession>
<gene>
    <name evidence="1" type="ORF">O6H91_16G012400</name>
</gene>
<dbReference type="EMBL" id="CM055107">
    <property type="protein sequence ID" value="KAJ7526563.1"/>
    <property type="molecule type" value="Genomic_DNA"/>
</dbReference>
<reference evidence="2" key="1">
    <citation type="journal article" date="2024" name="Proc. Natl. Acad. Sci. U.S.A.">
        <title>Extraordinary preservation of gene collinearity over three hundred million years revealed in homosporous lycophytes.</title>
        <authorList>
            <person name="Li C."/>
            <person name="Wickell D."/>
            <person name="Kuo L.Y."/>
            <person name="Chen X."/>
            <person name="Nie B."/>
            <person name="Liao X."/>
            <person name="Peng D."/>
            <person name="Ji J."/>
            <person name="Jenkins J."/>
            <person name="Williams M."/>
            <person name="Shu S."/>
            <person name="Plott C."/>
            <person name="Barry K."/>
            <person name="Rajasekar S."/>
            <person name="Grimwood J."/>
            <person name="Han X."/>
            <person name="Sun S."/>
            <person name="Hou Z."/>
            <person name="He W."/>
            <person name="Dai G."/>
            <person name="Sun C."/>
            <person name="Schmutz J."/>
            <person name="Leebens-Mack J.H."/>
            <person name="Li F.W."/>
            <person name="Wang L."/>
        </authorList>
    </citation>
    <scope>NUCLEOTIDE SEQUENCE [LARGE SCALE GENOMIC DNA]</scope>
    <source>
        <strain evidence="2">cv. PW_Plant_1</strain>
    </source>
</reference>